<dbReference type="AlphaFoldDB" id="A0A0A9AC80"/>
<evidence type="ECO:0000256" key="1">
    <source>
        <dbReference type="SAM" id="Phobius"/>
    </source>
</evidence>
<proteinExistence type="predicted"/>
<name>A0A0A9AC80_ARUDO</name>
<keyword evidence="1" id="KW-1133">Transmembrane helix</keyword>
<keyword evidence="1" id="KW-0812">Transmembrane</keyword>
<feature type="transmembrane region" description="Helical" evidence="1">
    <location>
        <begin position="12"/>
        <end position="35"/>
    </location>
</feature>
<dbReference type="EMBL" id="GBRH01249179">
    <property type="protein sequence ID" value="JAD48716.1"/>
    <property type="molecule type" value="Transcribed_RNA"/>
</dbReference>
<keyword evidence="1" id="KW-0472">Membrane</keyword>
<reference evidence="2" key="2">
    <citation type="journal article" date="2015" name="Data Brief">
        <title>Shoot transcriptome of the giant reed, Arundo donax.</title>
        <authorList>
            <person name="Barrero R.A."/>
            <person name="Guerrero F.D."/>
            <person name="Moolhuijzen P."/>
            <person name="Goolsby J.A."/>
            <person name="Tidwell J."/>
            <person name="Bellgard S.E."/>
            <person name="Bellgard M.I."/>
        </authorList>
    </citation>
    <scope>NUCLEOTIDE SEQUENCE</scope>
    <source>
        <tissue evidence="2">Shoot tissue taken approximately 20 cm above the soil surface</tissue>
    </source>
</reference>
<organism evidence="2">
    <name type="scientific">Arundo donax</name>
    <name type="common">Giant reed</name>
    <name type="synonym">Donax arundinaceus</name>
    <dbReference type="NCBI Taxonomy" id="35708"/>
    <lineage>
        <taxon>Eukaryota</taxon>
        <taxon>Viridiplantae</taxon>
        <taxon>Streptophyta</taxon>
        <taxon>Embryophyta</taxon>
        <taxon>Tracheophyta</taxon>
        <taxon>Spermatophyta</taxon>
        <taxon>Magnoliopsida</taxon>
        <taxon>Liliopsida</taxon>
        <taxon>Poales</taxon>
        <taxon>Poaceae</taxon>
        <taxon>PACMAD clade</taxon>
        <taxon>Arundinoideae</taxon>
        <taxon>Arundineae</taxon>
        <taxon>Arundo</taxon>
    </lineage>
</organism>
<evidence type="ECO:0000313" key="2">
    <source>
        <dbReference type="EMBL" id="JAD48716.1"/>
    </source>
</evidence>
<accession>A0A0A9AC80</accession>
<sequence length="44" mass="5117">MFLNIDHVRLPSFFNLTLFCCTFLLCSCISFYPLYTAITYSLPS</sequence>
<protein>
    <submittedName>
        <fullName evidence="2">Uncharacterized protein</fullName>
    </submittedName>
</protein>
<reference evidence="2" key="1">
    <citation type="submission" date="2014-09" db="EMBL/GenBank/DDBJ databases">
        <authorList>
            <person name="Magalhaes I.L.F."/>
            <person name="Oliveira U."/>
            <person name="Santos F.R."/>
            <person name="Vidigal T.H.D.A."/>
            <person name="Brescovit A.D."/>
            <person name="Santos A.J."/>
        </authorList>
    </citation>
    <scope>NUCLEOTIDE SEQUENCE</scope>
    <source>
        <tissue evidence="2">Shoot tissue taken approximately 20 cm above the soil surface</tissue>
    </source>
</reference>